<protein>
    <submittedName>
        <fullName evidence="2">Uncharacterized protein</fullName>
    </submittedName>
</protein>
<dbReference type="AlphaFoldDB" id="A0AAU9M7C7"/>
<gene>
    <name evidence="2" type="ORF">LVIROSA_LOCUS7984</name>
</gene>
<organism evidence="2 3">
    <name type="scientific">Lactuca virosa</name>
    <dbReference type="NCBI Taxonomy" id="75947"/>
    <lineage>
        <taxon>Eukaryota</taxon>
        <taxon>Viridiplantae</taxon>
        <taxon>Streptophyta</taxon>
        <taxon>Embryophyta</taxon>
        <taxon>Tracheophyta</taxon>
        <taxon>Spermatophyta</taxon>
        <taxon>Magnoliopsida</taxon>
        <taxon>eudicotyledons</taxon>
        <taxon>Gunneridae</taxon>
        <taxon>Pentapetalae</taxon>
        <taxon>asterids</taxon>
        <taxon>campanulids</taxon>
        <taxon>Asterales</taxon>
        <taxon>Asteraceae</taxon>
        <taxon>Cichorioideae</taxon>
        <taxon>Cichorieae</taxon>
        <taxon>Lactucinae</taxon>
        <taxon>Lactuca</taxon>
    </lineage>
</organism>
<feature type="region of interest" description="Disordered" evidence="1">
    <location>
        <begin position="1"/>
        <end position="46"/>
    </location>
</feature>
<keyword evidence="3" id="KW-1185">Reference proteome</keyword>
<name>A0AAU9M7C7_9ASTR</name>
<evidence type="ECO:0000313" key="3">
    <source>
        <dbReference type="Proteomes" id="UP001157418"/>
    </source>
</evidence>
<dbReference type="EMBL" id="CAKMRJ010001112">
    <property type="protein sequence ID" value="CAH1420528.1"/>
    <property type="molecule type" value="Genomic_DNA"/>
</dbReference>
<accession>A0AAU9M7C7</accession>
<evidence type="ECO:0000313" key="2">
    <source>
        <dbReference type="EMBL" id="CAH1420528.1"/>
    </source>
</evidence>
<sequence>MKKTQHNEALSENTTKSRKRKAIASKTKDQLLDENEEDSDSETKEIKGRKKKIVKKHFDTIRNRCTPGALLSVIQGFNEVQKDCVRQMGFTGILKMKMIEVTGALSCFVLKNFNSKTKKIVFQRAVIDVTKESVKEILGFPLGRKQFSKLPFRTKEDKCYE</sequence>
<comment type="caution">
    <text evidence="2">The sequence shown here is derived from an EMBL/GenBank/DDBJ whole genome shotgun (WGS) entry which is preliminary data.</text>
</comment>
<evidence type="ECO:0000256" key="1">
    <source>
        <dbReference type="SAM" id="MobiDB-lite"/>
    </source>
</evidence>
<reference evidence="2 3" key="1">
    <citation type="submission" date="2022-01" db="EMBL/GenBank/DDBJ databases">
        <authorList>
            <person name="Xiong W."/>
            <person name="Schranz E."/>
        </authorList>
    </citation>
    <scope>NUCLEOTIDE SEQUENCE [LARGE SCALE GENOMIC DNA]</scope>
</reference>
<dbReference type="PANTHER" id="PTHR34835:SF90">
    <property type="entry name" value="AMINOTRANSFERASE-LIKE PLANT MOBILE DOMAIN-CONTAINING PROTEIN"/>
    <property type="match status" value="1"/>
</dbReference>
<proteinExistence type="predicted"/>
<dbReference type="PANTHER" id="PTHR34835">
    <property type="entry name" value="OS07G0283600 PROTEIN-RELATED"/>
    <property type="match status" value="1"/>
</dbReference>
<dbReference type="Proteomes" id="UP001157418">
    <property type="component" value="Unassembled WGS sequence"/>
</dbReference>